<evidence type="ECO:0000256" key="3">
    <source>
        <dbReference type="ARBA" id="ARBA00012438"/>
    </source>
</evidence>
<keyword evidence="10" id="KW-0067">ATP-binding</keyword>
<evidence type="ECO:0000256" key="12">
    <source>
        <dbReference type="ARBA" id="ARBA00023012"/>
    </source>
</evidence>
<dbReference type="InterPro" id="IPR029151">
    <property type="entry name" value="Sensor-like_sf"/>
</dbReference>
<evidence type="ECO:0000256" key="11">
    <source>
        <dbReference type="ARBA" id="ARBA00022989"/>
    </source>
</evidence>
<accession>A0A0L6CMK6</accession>
<dbReference type="InterPro" id="IPR003594">
    <property type="entry name" value="HATPase_dom"/>
</dbReference>
<organism evidence="16 17">
    <name type="scientific">Luteipulveratus halotolerans</name>
    <dbReference type="NCBI Taxonomy" id="1631356"/>
    <lineage>
        <taxon>Bacteria</taxon>
        <taxon>Bacillati</taxon>
        <taxon>Actinomycetota</taxon>
        <taxon>Actinomycetes</taxon>
        <taxon>Micrococcales</taxon>
        <taxon>Dermacoccaceae</taxon>
        <taxon>Luteipulveratus</taxon>
    </lineage>
</organism>
<dbReference type="InterPro" id="IPR000014">
    <property type="entry name" value="PAS"/>
</dbReference>
<keyword evidence="17" id="KW-1185">Reference proteome</keyword>
<dbReference type="GO" id="GO:0004673">
    <property type="term" value="F:protein histidine kinase activity"/>
    <property type="evidence" value="ECO:0007669"/>
    <property type="project" value="UniProtKB-EC"/>
</dbReference>
<dbReference type="PANTHER" id="PTHR45436">
    <property type="entry name" value="SENSOR HISTIDINE KINASE YKOH"/>
    <property type="match status" value="1"/>
</dbReference>
<dbReference type="InterPro" id="IPR050428">
    <property type="entry name" value="TCS_sensor_his_kinase"/>
</dbReference>
<name>A0A0L6CMK6_9MICO</name>
<evidence type="ECO:0000256" key="14">
    <source>
        <dbReference type="SAM" id="Phobius"/>
    </source>
</evidence>
<evidence type="ECO:0000256" key="13">
    <source>
        <dbReference type="ARBA" id="ARBA00023136"/>
    </source>
</evidence>
<dbReference type="PATRIC" id="fig|1631356.3.peg.4013"/>
<evidence type="ECO:0000259" key="15">
    <source>
        <dbReference type="PROSITE" id="PS50109"/>
    </source>
</evidence>
<dbReference type="InterPro" id="IPR035965">
    <property type="entry name" value="PAS-like_dom_sf"/>
</dbReference>
<keyword evidence="7 14" id="KW-0812">Transmembrane</keyword>
<dbReference type="GO" id="GO:0005886">
    <property type="term" value="C:plasma membrane"/>
    <property type="evidence" value="ECO:0007669"/>
    <property type="project" value="UniProtKB-SubCell"/>
</dbReference>
<keyword evidence="11 14" id="KW-1133">Transmembrane helix</keyword>
<evidence type="ECO:0000256" key="10">
    <source>
        <dbReference type="ARBA" id="ARBA00022840"/>
    </source>
</evidence>
<dbReference type="SUPFAM" id="SSF55874">
    <property type="entry name" value="ATPase domain of HSP90 chaperone/DNA topoisomerase II/histidine kinase"/>
    <property type="match status" value="1"/>
</dbReference>
<evidence type="ECO:0000313" key="16">
    <source>
        <dbReference type="EMBL" id="KNX38895.1"/>
    </source>
</evidence>
<dbReference type="SUPFAM" id="SSF103190">
    <property type="entry name" value="Sensory domain-like"/>
    <property type="match status" value="1"/>
</dbReference>
<feature type="domain" description="Histidine kinase" evidence="15">
    <location>
        <begin position="303"/>
        <end position="526"/>
    </location>
</feature>
<keyword evidence="5" id="KW-0597">Phosphoprotein</keyword>
<reference evidence="17" key="1">
    <citation type="submission" date="2015-03" db="EMBL/GenBank/DDBJ databases">
        <title>Luteipulveratus halotolerans sp. nov., a novel actinobacterium (Dermacoccaceae) from Sarawak, Malaysia.</title>
        <authorList>
            <person name="Juboi H."/>
            <person name="Basik A."/>
            <person name="Shamsul S.S."/>
            <person name="Arnold P."/>
            <person name="Schmitt E.K."/>
            <person name="Sanglier J.-J."/>
            <person name="Yeo T."/>
        </authorList>
    </citation>
    <scope>NUCLEOTIDE SEQUENCE [LARGE SCALE GENOMIC DNA]</scope>
    <source>
        <strain evidence="17">C296001</strain>
    </source>
</reference>
<dbReference type="SMART" id="SM00387">
    <property type="entry name" value="HATPase_c"/>
    <property type="match status" value="1"/>
</dbReference>
<dbReference type="InterPro" id="IPR036890">
    <property type="entry name" value="HATPase_C_sf"/>
</dbReference>
<evidence type="ECO:0000256" key="1">
    <source>
        <dbReference type="ARBA" id="ARBA00000085"/>
    </source>
</evidence>
<dbReference type="GO" id="GO:0005524">
    <property type="term" value="F:ATP binding"/>
    <property type="evidence" value="ECO:0007669"/>
    <property type="project" value="UniProtKB-KW"/>
</dbReference>
<protein>
    <recommendedName>
        <fullName evidence="3">histidine kinase</fullName>
        <ecNumber evidence="3">2.7.13.3</ecNumber>
    </recommendedName>
</protein>
<dbReference type="Gene3D" id="3.30.565.10">
    <property type="entry name" value="Histidine kinase-like ATPase, C-terminal domain"/>
    <property type="match status" value="1"/>
</dbReference>
<comment type="catalytic activity">
    <reaction evidence="1">
        <text>ATP + protein L-histidine = ADP + protein N-phospho-L-histidine.</text>
        <dbReference type="EC" id="2.7.13.3"/>
    </reaction>
</comment>
<dbReference type="SMART" id="SM00091">
    <property type="entry name" value="PAS"/>
    <property type="match status" value="1"/>
</dbReference>
<dbReference type="STRING" id="1631356.VV01_19985"/>
<dbReference type="SUPFAM" id="SSF55785">
    <property type="entry name" value="PYP-like sensor domain (PAS domain)"/>
    <property type="match status" value="1"/>
</dbReference>
<sequence length="530" mass="56290">MRVMARRRPRTVAAQMLVWQLAMLVLLVTIGLVIAYADARHDAYGDARARALDIARSVADGPQVATVISTPQATDVLQPYAERVRRDTGTDFVVIMSPKGIRFTHPDPTQIGGTFRGTIAGATEGREVTETYTGTLGPSVRAVVPITNDGRVVGLVSVGIRMETVQRTTLDALPGLLLVALGVGAIGALGAWLVQRRLRRQTHGLGEVEITRMYEYYDAVLRAVREGLLLLDGDGRVMLANEEARRLLDAPDSLEGQRLADVGLTTDDAEPAEVHDRPVVLRDRVVVMNQAPAQWNGRFVGWVVTLRDRTELQAVTAELDTVRGMATALRAQNHEAANRLHTMVSLVEMGETDAAIDFATAELEMTRSLADTVVAAVDEPVLEALLLGKTSQAQERGVRLTVDEATSVERSRLTAHELVTVVGNLLDNAIDAAQAAGPDGQVHVLLHGDEAGLDVVVDDSGAGIPEDLRSRVLASGWSDKPDPSGQGRGVGLALVGQVARLHGGEVTIGASDLGGASVTVSLSTAAGSAS</sequence>
<evidence type="ECO:0000256" key="5">
    <source>
        <dbReference type="ARBA" id="ARBA00022553"/>
    </source>
</evidence>
<dbReference type="GO" id="GO:0000160">
    <property type="term" value="P:phosphorelay signal transduction system"/>
    <property type="evidence" value="ECO:0007669"/>
    <property type="project" value="UniProtKB-KW"/>
</dbReference>
<dbReference type="InterPro" id="IPR004358">
    <property type="entry name" value="Sig_transdc_His_kin-like_C"/>
</dbReference>
<keyword evidence="9" id="KW-0418">Kinase</keyword>
<dbReference type="PANTHER" id="PTHR45436:SF5">
    <property type="entry name" value="SENSOR HISTIDINE KINASE TRCS"/>
    <property type="match status" value="1"/>
</dbReference>
<dbReference type="AlphaFoldDB" id="A0A0L6CMK6"/>
<dbReference type="Gene3D" id="3.30.450.20">
    <property type="entry name" value="PAS domain"/>
    <property type="match status" value="2"/>
</dbReference>
<gene>
    <name evidence="16" type="ORF">VV01_19985</name>
</gene>
<comment type="caution">
    <text evidence="16">The sequence shown here is derived from an EMBL/GenBank/DDBJ whole genome shotgun (WGS) entry which is preliminary data.</text>
</comment>
<evidence type="ECO:0000256" key="9">
    <source>
        <dbReference type="ARBA" id="ARBA00022777"/>
    </source>
</evidence>
<dbReference type="PRINTS" id="PR00344">
    <property type="entry name" value="BCTRLSENSOR"/>
</dbReference>
<evidence type="ECO:0000256" key="8">
    <source>
        <dbReference type="ARBA" id="ARBA00022741"/>
    </source>
</evidence>
<keyword evidence="13 14" id="KW-0472">Membrane</keyword>
<keyword evidence="6" id="KW-0808">Transferase</keyword>
<comment type="subcellular location">
    <subcellularLocation>
        <location evidence="2">Cell membrane</location>
        <topology evidence="2">Multi-pass membrane protein</topology>
    </subcellularLocation>
</comment>
<dbReference type="Pfam" id="PF17203">
    <property type="entry name" value="sCache_3_2"/>
    <property type="match status" value="1"/>
</dbReference>
<evidence type="ECO:0000256" key="7">
    <source>
        <dbReference type="ARBA" id="ARBA00022692"/>
    </source>
</evidence>
<proteinExistence type="predicted"/>
<evidence type="ECO:0000256" key="6">
    <source>
        <dbReference type="ARBA" id="ARBA00022679"/>
    </source>
</evidence>
<dbReference type="EMBL" id="LAIR01000002">
    <property type="protein sequence ID" value="KNX38895.1"/>
    <property type="molecule type" value="Genomic_DNA"/>
</dbReference>
<dbReference type="InterPro" id="IPR033463">
    <property type="entry name" value="sCache_3"/>
</dbReference>
<feature type="transmembrane region" description="Helical" evidence="14">
    <location>
        <begin position="172"/>
        <end position="194"/>
    </location>
</feature>
<keyword evidence="8" id="KW-0547">Nucleotide-binding</keyword>
<dbReference type="Proteomes" id="UP000037397">
    <property type="component" value="Unassembled WGS sequence"/>
</dbReference>
<keyword evidence="4" id="KW-1003">Cell membrane</keyword>
<dbReference type="EC" id="2.7.13.3" evidence="3"/>
<dbReference type="InterPro" id="IPR005467">
    <property type="entry name" value="His_kinase_dom"/>
</dbReference>
<evidence type="ECO:0000313" key="17">
    <source>
        <dbReference type="Proteomes" id="UP000037397"/>
    </source>
</evidence>
<dbReference type="PROSITE" id="PS50109">
    <property type="entry name" value="HIS_KIN"/>
    <property type="match status" value="1"/>
</dbReference>
<evidence type="ECO:0000256" key="4">
    <source>
        <dbReference type="ARBA" id="ARBA00022475"/>
    </source>
</evidence>
<evidence type="ECO:0000256" key="2">
    <source>
        <dbReference type="ARBA" id="ARBA00004651"/>
    </source>
</evidence>
<dbReference type="Pfam" id="PF02518">
    <property type="entry name" value="HATPase_c"/>
    <property type="match status" value="1"/>
</dbReference>
<keyword evidence="12" id="KW-0902">Two-component regulatory system</keyword>